<gene>
    <name evidence="6" type="ORF">C1850_10805</name>
</gene>
<evidence type="ECO:0000313" key="6">
    <source>
        <dbReference type="EMBL" id="RDC41889.1"/>
    </source>
</evidence>
<dbReference type="PANTHER" id="PTHR43046">
    <property type="entry name" value="GDP-MANNOSE MANNOSYL HYDROLASE"/>
    <property type="match status" value="1"/>
</dbReference>
<feature type="domain" description="Nudix hydrolase" evidence="5">
    <location>
        <begin position="34"/>
        <end position="164"/>
    </location>
</feature>
<dbReference type="PROSITE" id="PS00893">
    <property type="entry name" value="NUDIX_BOX"/>
    <property type="match status" value="1"/>
</dbReference>
<name>A0A369NXW4_9ACTN</name>
<organism evidence="6 7">
    <name type="scientific">Adlercreutzia equolifaciens subsp. celatus</name>
    <dbReference type="NCBI Taxonomy" id="394340"/>
    <lineage>
        <taxon>Bacteria</taxon>
        <taxon>Bacillati</taxon>
        <taxon>Actinomycetota</taxon>
        <taxon>Coriobacteriia</taxon>
        <taxon>Eggerthellales</taxon>
        <taxon>Eggerthellaceae</taxon>
        <taxon>Adlercreutzia</taxon>
    </lineage>
</organism>
<sequence length="170" mass="19103">MVGGSWKNLLEEAAVAHLQHETDGSDGAAASKPRERVAVKGCVFKDGRMLFLFKPDAARRLSIAPDLEEDLPGGCVEAGESWQEALVREVREETGLEIEVGEPFNAWTMRAPGRRILGVDFVCRWRSGDVRLSHEHESFAWLTLEEVESRGWELKPVYRKAFELAIDLQP</sequence>
<dbReference type="PRINTS" id="PR00502">
    <property type="entry name" value="NUDIXFAMILY"/>
</dbReference>
<proteinExistence type="inferred from homology"/>
<dbReference type="PROSITE" id="PS51462">
    <property type="entry name" value="NUDIX"/>
    <property type="match status" value="1"/>
</dbReference>
<dbReference type="Gene3D" id="3.90.79.10">
    <property type="entry name" value="Nucleoside Triphosphate Pyrophosphohydrolase"/>
    <property type="match status" value="1"/>
</dbReference>
<dbReference type="PANTHER" id="PTHR43046:SF2">
    <property type="entry name" value="8-OXO-DGTP DIPHOSPHATASE-RELATED"/>
    <property type="match status" value="1"/>
</dbReference>
<comment type="caution">
    <text evidence="6">The sequence shown here is derived from an EMBL/GenBank/DDBJ whole genome shotgun (WGS) entry which is preliminary data.</text>
</comment>
<comment type="similarity">
    <text evidence="2 4">Belongs to the Nudix hydrolase family.</text>
</comment>
<keyword evidence="3 4" id="KW-0378">Hydrolase</keyword>
<evidence type="ECO:0000259" key="5">
    <source>
        <dbReference type="PROSITE" id="PS51462"/>
    </source>
</evidence>
<evidence type="ECO:0000256" key="3">
    <source>
        <dbReference type="ARBA" id="ARBA00022801"/>
    </source>
</evidence>
<dbReference type="InterPro" id="IPR020084">
    <property type="entry name" value="NUDIX_hydrolase_CS"/>
</dbReference>
<dbReference type="InterPro" id="IPR020476">
    <property type="entry name" value="Nudix_hydrolase"/>
</dbReference>
<dbReference type="InterPro" id="IPR015797">
    <property type="entry name" value="NUDIX_hydrolase-like_dom_sf"/>
</dbReference>
<protein>
    <recommendedName>
        <fullName evidence="5">Nudix hydrolase domain-containing protein</fullName>
    </recommendedName>
</protein>
<reference evidence="6 7" key="1">
    <citation type="journal article" date="2018" name="Elife">
        <title>Discovery and characterization of a prevalent human gut bacterial enzyme sufficient for the inactivation of a family of plant toxins.</title>
        <authorList>
            <person name="Koppel N."/>
            <person name="Bisanz J.E."/>
            <person name="Pandelia M.E."/>
            <person name="Turnbaugh P.J."/>
            <person name="Balskus E.P."/>
        </authorList>
    </citation>
    <scope>NUCLEOTIDE SEQUENCE [LARGE SCALE GENOMIC DNA]</scope>
    <source>
        <strain evidence="6 7">OB21 GAM 11</strain>
    </source>
</reference>
<dbReference type="InterPro" id="IPR000086">
    <property type="entry name" value="NUDIX_hydrolase_dom"/>
</dbReference>
<comment type="cofactor">
    <cofactor evidence="1">
        <name>Mg(2+)</name>
        <dbReference type="ChEBI" id="CHEBI:18420"/>
    </cofactor>
</comment>
<evidence type="ECO:0000256" key="4">
    <source>
        <dbReference type="RuleBase" id="RU003476"/>
    </source>
</evidence>
<evidence type="ECO:0000313" key="7">
    <source>
        <dbReference type="Proteomes" id="UP000253805"/>
    </source>
</evidence>
<evidence type="ECO:0000256" key="1">
    <source>
        <dbReference type="ARBA" id="ARBA00001946"/>
    </source>
</evidence>
<dbReference type="EMBL" id="PPUT01000038">
    <property type="protein sequence ID" value="RDC41889.1"/>
    <property type="molecule type" value="Genomic_DNA"/>
</dbReference>
<dbReference type="AlphaFoldDB" id="A0A369NXW4"/>
<dbReference type="GO" id="GO:0016787">
    <property type="term" value="F:hydrolase activity"/>
    <property type="evidence" value="ECO:0007669"/>
    <property type="project" value="UniProtKB-KW"/>
</dbReference>
<dbReference type="Proteomes" id="UP000253805">
    <property type="component" value="Unassembled WGS sequence"/>
</dbReference>
<dbReference type="SUPFAM" id="SSF55811">
    <property type="entry name" value="Nudix"/>
    <property type="match status" value="1"/>
</dbReference>
<dbReference type="Pfam" id="PF00293">
    <property type="entry name" value="NUDIX"/>
    <property type="match status" value="1"/>
</dbReference>
<accession>A0A369NXW4</accession>
<evidence type="ECO:0000256" key="2">
    <source>
        <dbReference type="ARBA" id="ARBA00005582"/>
    </source>
</evidence>